<evidence type="ECO:0000256" key="7">
    <source>
        <dbReference type="ARBA" id="ARBA00023136"/>
    </source>
</evidence>
<evidence type="ECO:0000259" key="10">
    <source>
        <dbReference type="PROSITE" id="PS51105"/>
    </source>
</evidence>
<sequence length="438" mass="47218">MSETKGSFIDEKLLPIAGKIASQRHLVALRDGIMLAMPLIIIGSLFLIIANFPIPAYQNFMAGIFGKDWATVAQYPVNATFSIMGLVAAFGIAYYLAQSYKVDPLSSGIISVAAFLLAIPLDKLSDVPLALLGSQGLFMAIIFGLCSAEIYRFFIQKNITIKMPDSVPPAVSKSFSALIPGFAVVVLVWLLRILVEHTSIGSIPNVITSVIGKPLSMVGGSYGGSLVAEFAIVFLWSFGIHGANIVGGIMAPIWYGAMDANRVAFQAHQVLPNIVTQQIFDNFINLGGSGTTLALAFMIAFLAKSQQLKALGKLVVGPAIFNINEPILFGLPIVMNPMMIIPFVLTPIVVLTTTYFSMKFGWVSLTAGIAVPWTTPPIISGYLATGGHISGAIIQAVNIVLSFFIYYPFFRAVDRQKLREEDEYNKEHGADVIGKETA</sequence>
<dbReference type="NCBIfam" id="TIGR00410">
    <property type="entry name" value="lacE"/>
    <property type="match status" value="1"/>
</dbReference>
<evidence type="ECO:0000256" key="4">
    <source>
        <dbReference type="ARBA" id="ARBA00022597"/>
    </source>
</evidence>
<dbReference type="InterPro" id="IPR004501">
    <property type="entry name" value="PTS_EIIC_3"/>
</dbReference>
<evidence type="ECO:0000313" key="11">
    <source>
        <dbReference type="EMBL" id="TGA98486.1"/>
    </source>
</evidence>
<keyword evidence="4 8" id="KW-0762">Sugar transport</keyword>
<protein>
    <recommendedName>
        <fullName evidence="8">Permease IIC component</fullName>
    </recommendedName>
</protein>
<feature type="domain" description="PTS EIIC type-3" evidence="10">
    <location>
        <begin position="9"/>
        <end position="409"/>
    </location>
</feature>
<evidence type="ECO:0000256" key="8">
    <source>
        <dbReference type="PIRNR" id="PIRNR006351"/>
    </source>
</evidence>
<comment type="caution">
    <text evidence="11">The sequence shown here is derived from an EMBL/GenBank/DDBJ whole genome shotgun (WGS) entry which is preliminary data.</text>
</comment>
<dbReference type="GO" id="GO:0009401">
    <property type="term" value="P:phosphoenolpyruvate-dependent sugar phosphotransferase system"/>
    <property type="evidence" value="ECO:0007669"/>
    <property type="project" value="InterPro"/>
</dbReference>
<comment type="subcellular location">
    <subcellularLocation>
        <location evidence="1">Cell membrane</location>
        <topology evidence="1">Multi-pass membrane protein</topology>
    </subcellularLocation>
</comment>
<dbReference type="GO" id="GO:1901264">
    <property type="term" value="P:carbohydrate derivative transport"/>
    <property type="evidence" value="ECO:0007669"/>
    <property type="project" value="TreeGrafter"/>
</dbReference>
<keyword evidence="5 9" id="KW-0812">Transmembrane</keyword>
<keyword evidence="11" id="KW-0808">Transferase</keyword>
<keyword evidence="7 8" id="KW-0472">Membrane</keyword>
<dbReference type="InterPro" id="IPR004796">
    <property type="entry name" value="PTS_IIC_cello"/>
</dbReference>
<dbReference type="Pfam" id="PF02378">
    <property type="entry name" value="PTS_EIIC"/>
    <property type="match status" value="1"/>
</dbReference>
<dbReference type="PANTHER" id="PTHR33989">
    <property type="match status" value="1"/>
</dbReference>
<dbReference type="GO" id="GO:0008982">
    <property type="term" value="F:protein-N(PI)-phosphohistidine-sugar phosphotransferase activity"/>
    <property type="evidence" value="ECO:0007669"/>
    <property type="project" value="UniProtKB-UniRule"/>
</dbReference>
<dbReference type="PANTHER" id="PTHR33989:SF11">
    <property type="entry name" value="LICHENAN PERMEASE IIC COMPONENT"/>
    <property type="match status" value="1"/>
</dbReference>
<feature type="transmembrane region" description="Helical" evidence="9">
    <location>
        <begin position="33"/>
        <end position="55"/>
    </location>
</feature>
<evidence type="ECO:0000256" key="2">
    <source>
        <dbReference type="ARBA" id="ARBA00022448"/>
    </source>
</evidence>
<name>A0A4Z0GPW1_9BACL</name>
<keyword evidence="3 8" id="KW-1003">Cell membrane</keyword>
<evidence type="ECO:0000313" key="12">
    <source>
        <dbReference type="Proteomes" id="UP000298347"/>
    </source>
</evidence>
<dbReference type="RefSeq" id="WP_135348296.1">
    <property type="nucleotide sequence ID" value="NZ_SRJD01000007.1"/>
</dbReference>
<dbReference type="AlphaFoldDB" id="A0A4Z0GPW1"/>
<accession>A0A4Z0GPW1</accession>
<proteinExistence type="predicted"/>
<feature type="transmembrane region" description="Helical" evidence="9">
    <location>
        <begin position="127"/>
        <end position="154"/>
    </location>
</feature>
<feature type="transmembrane region" description="Helical" evidence="9">
    <location>
        <begin position="389"/>
        <end position="409"/>
    </location>
</feature>
<evidence type="ECO:0000256" key="6">
    <source>
        <dbReference type="ARBA" id="ARBA00022989"/>
    </source>
</evidence>
<dbReference type="InterPro" id="IPR003352">
    <property type="entry name" value="PTS_EIIC"/>
</dbReference>
<feature type="transmembrane region" description="Helical" evidence="9">
    <location>
        <begin position="327"/>
        <end position="350"/>
    </location>
</feature>
<comment type="function">
    <text evidence="8">The phosphoenolpyruvate-dependent sugar phosphotransferase system (PTS), a major carbohydrate active -transport system, catalyzes the phosphorylation of incoming sugar substrates concomitant with their translocation across the cell membrane.</text>
</comment>
<evidence type="ECO:0000256" key="3">
    <source>
        <dbReference type="ARBA" id="ARBA00022475"/>
    </source>
</evidence>
<dbReference type="OrthoDB" id="1641940at2"/>
<dbReference type="GO" id="GO:0005886">
    <property type="term" value="C:plasma membrane"/>
    <property type="evidence" value="ECO:0007669"/>
    <property type="project" value="UniProtKB-SubCell"/>
</dbReference>
<feature type="transmembrane region" description="Helical" evidence="9">
    <location>
        <begin position="75"/>
        <end position="97"/>
    </location>
</feature>
<dbReference type="PIRSF" id="PIRSF006351">
    <property type="entry name" value="PTS_EIIC-Cellobiose"/>
    <property type="match status" value="1"/>
</dbReference>
<feature type="transmembrane region" description="Helical" evidence="9">
    <location>
        <begin position="104"/>
        <end position="121"/>
    </location>
</feature>
<keyword evidence="12" id="KW-1185">Reference proteome</keyword>
<keyword evidence="6 9" id="KW-1133">Transmembrane helix</keyword>
<organism evidence="11 12">
    <name type="scientific">Sporolactobacillus shoreae</name>
    <dbReference type="NCBI Taxonomy" id="1465501"/>
    <lineage>
        <taxon>Bacteria</taxon>
        <taxon>Bacillati</taxon>
        <taxon>Bacillota</taxon>
        <taxon>Bacilli</taxon>
        <taxon>Bacillales</taxon>
        <taxon>Sporolactobacillaceae</taxon>
        <taxon>Sporolactobacillus</taxon>
    </lineage>
</organism>
<feature type="transmembrane region" description="Helical" evidence="9">
    <location>
        <begin position="175"/>
        <end position="195"/>
    </location>
</feature>
<keyword evidence="2 8" id="KW-0813">Transport</keyword>
<gene>
    <name evidence="11" type="primary">celB</name>
    <name evidence="11" type="ORF">E4665_08165</name>
</gene>
<reference evidence="11 12" key="1">
    <citation type="journal article" date="2015" name="Int. J. Syst. Evol. Microbiol.">
        <title>Sporolactobacillus shoreae sp. nov. and Sporolactobacillus spathodeae sp. nov., two spore-forming lactic acid bacteria isolated from tree barks in Thailand.</title>
        <authorList>
            <person name="Thamacharoensuk T."/>
            <person name="Kitahara M."/>
            <person name="Ohkuma M."/>
            <person name="Thongchul N."/>
            <person name="Tanasupawat S."/>
        </authorList>
    </citation>
    <scope>NUCLEOTIDE SEQUENCE [LARGE SCALE GENOMIC DNA]</scope>
    <source>
        <strain evidence="11 12">BK92</strain>
    </source>
</reference>
<evidence type="ECO:0000256" key="5">
    <source>
        <dbReference type="ARBA" id="ARBA00022692"/>
    </source>
</evidence>
<feature type="transmembrane region" description="Helical" evidence="9">
    <location>
        <begin position="230"/>
        <end position="255"/>
    </location>
</feature>
<dbReference type="EMBL" id="SRJD01000007">
    <property type="protein sequence ID" value="TGA98486.1"/>
    <property type="molecule type" value="Genomic_DNA"/>
</dbReference>
<dbReference type="PROSITE" id="PS51105">
    <property type="entry name" value="PTS_EIIC_TYPE_3"/>
    <property type="match status" value="1"/>
</dbReference>
<feature type="transmembrane region" description="Helical" evidence="9">
    <location>
        <begin position="283"/>
        <end position="303"/>
    </location>
</feature>
<evidence type="ECO:0000256" key="9">
    <source>
        <dbReference type="SAM" id="Phobius"/>
    </source>
</evidence>
<evidence type="ECO:0000256" key="1">
    <source>
        <dbReference type="ARBA" id="ARBA00004651"/>
    </source>
</evidence>
<dbReference type="NCBIfam" id="TIGR00359">
    <property type="entry name" value="cello_pts_IIC"/>
    <property type="match status" value="1"/>
</dbReference>
<dbReference type="Proteomes" id="UP000298347">
    <property type="component" value="Unassembled WGS sequence"/>
</dbReference>
<feature type="transmembrane region" description="Helical" evidence="9">
    <location>
        <begin position="362"/>
        <end position="383"/>
    </location>
</feature>
<dbReference type="InterPro" id="IPR051088">
    <property type="entry name" value="PTS_Sugar-EIIC/EIIB"/>
</dbReference>